<gene>
    <name evidence="1" type="ORF">NMQ05_12910</name>
</gene>
<evidence type="ECO:0000313" key="2">
    <source>
        <dbReference type="Proteomes" id="UP001060245"/>
    </source>
</evidence>
<dbReference type="Proteomes" id="UP001060245">
    <property type="component" value="Chromosome"/>
</dbReference>
<dbReference type="EMBL" id="CP101471">
    <property type="protein sequence ID" value="UTT51982.1"/>
    <property type="molecule type" value="Genomic_DNA"/>
</dbReference>
<reference evidence="1" key="1">
    <citation type="submission" date="2022-07" db="EMBL/GenBank/DDBJ databases">
        <title>Complete genome of DND4.</title>
        <authorList>
            <person name="Cao G."/>
        </authorList>
    </citation>
    <scope>NUCLEOTIDE SEQUENCE</scope>
    <source>
        <strain evidence="1">DND4</strain>
    </source>
</reference>
<sequence>MDTTAETDLRLVFIRCIDELTDTHVRILRVFADVAGQYIQIESLNTILGGGAEANLYVADLQARGLVEECPIFTRGGGHMTIFSSAAEGGHRISGLGHQFLGFMAGPFGGEMEGRPL</sequence>
<proteinExistence type="predicted"/>
<name>A0ACD4B350_MICMQ</name>
<keyword evidence="2" id="KW-1185">Reference proteome</keyword>
<protein>
    <submittedName>
        <fullName evidence="1">Uncharacterized protein</fullName>
    </submittedName>
</protein>
<accession>A0ACD4B350</accession>
<organism evidence="1 2">
    <name type="scientific">Microbacterium maritypicum</name>
    <name type="common">Microbacterium liquefaciens</name>
    <dbReference type="NCBI Taxonomy" id="33918"/>
    <lineage>
        <taxon>Bacteria</taxon>
        <taxon>Bacillati</taxon>
        <taxon>Actinomycetota</taxon>
        <taxon>Actinomycetes</taxon>
        <taxon>Micrococcales</taxon>
        <taxon>Microbacteriaceae</taxon>
        <taxon>Microbacterium</taxon>
    </lineage>
</organism>
<evidence type="ECO:0000313" key="1">
    <source>
        <dbReference type="EMBL" id="UTT51982.1"/>
    </source>
</evidence>